<dbReference type="SUPFAM" id="SSF48452">
    <property type="entry name" value="TPR-like"/>
    <property type="match status" value="1"/>
</dbReference>
<name>A0A951PNY6_9CYAN</name>
<evidence type="ECO:0000313" key="1">
    <source>
        <dbReference type="EMBL" id="MBW4546572.1"/>
    </source>
</evidence>
<reference evidence="1" key="2">
    <citation type="journal article" date="2022" name="Microbiol. Resour. Announc.">
        <title>Metagenome Sequencing to Explore Phylogenomics of Terrestrial Cyanobacteria.</title>
        <authorList>
            <person name="Ward R.D."/>
            <person name="Stajich J.E."/>
            <person name="Johansen J.R."/>
            <person name="Huntemann M."/>
            <person name="Clum A."/>
            <person name="Foster B."/>
            <person name="Foster B."/>
            <person name="Roux S."/>
            <person name="Palaniappan K."/>
            <person name="Varghese N."/>
            <person name="Mukherjee S."/>
            <person name="Reddy T.B.K."/>
            <person name="Daum C."/>
            <person name="Copeland A."/>
            <person name="Chen I.A."/>
            <person name="Ivanova N.N."/>
            <person name="Kyrpides N.C."/>
            <person name="Shapiro N."/>
            <person name="Eloe-Fadrosh E.A."/>
            <person name="Pietrasiak N."/>
        </authorList>
    </citation>
    <scope>NUCLEOTIDE SEQUENCE</scope>
    <source>
        <strain evidence="1">CPER-KK1</strain>
    </source>
</reference>
<dbReference type="EMBL" id="JAHHIF010000027">
    <property type="protein sequence ID" value="MBW4546572.1"/>
    <property type="molecule type" value="Genomic_DNA"/>
</dbReference>
<comment type="caution">
    <text evidence="1">The sequence shown here is derived from an EMBL/GenBank/DDBJ whole genome shotgun (WGS) entry which is preliminary data.</text>
</comment>
<accession>A0A951PNY6</accession>
<reference evidence="1" key="1">
    <citation type="submission" date="2021-05" db="EMBL/GenBank/DDBJ databases">
        <authorList>
            <person name="Pietrasiak N."/>
            <person name="Ward R."/>
            <person name="Stajich J.E."/>
            <person name="Kurbessoian T."/>
        </authorList>
    </citation>
    <scope>NUCLEOTIDE SEQUENCE</scope>
    <source>
        <strain evidence="1">CPER-KK1</strain>
    </source>
</reference>
<evidence type="ECO:0000313" key="2">
    <source>
        <dbReference type="Proteomes" id="UP000753908"/>
    </source>
</evidence>
<gene>
    <name evidence="1" type="ORF">KME25_19315</name>
</gene>
<dbReference type="InterPro" id="IPR011990">
    <property type="entry name" value="TPR-like_helical_dom_sf"/>
</dbReference>
<protein>
    <submittedName>
        <fullName evidence="1">Tetratricopeptide repeat protein</fullName>
    </submittedName>
</protein>
<organism evidence="1 2">
    <name type="scientific">Symplocastrum torsivum CPER-KK1</name>
    <dbReference type="NCBI Taxonomy" id="450513"/>
    <lineage>
        <taxon>Bacteria</taxon>
        <taxon>Bacillati</taxon>
        <taxon>Cyanobacteriota</taxon>
        <taxon>Cyanophyceae</taxon>
        <taxon>Oscillatoriophycideae</taxon>
        <taxon>Oscillatoriales</taxon>
        <taxon>Microcoleaceae</taxon>
        <taxon>Symplocastrum</taxon>
    </lineage>
</organism>
<sequence length="260" mass="28164">MKKSRLLAAVGYVVLGMWLSTSRLAGATDQSSSLTFPLKLAQSQPSTPSSTPRPDADLEAMEYKSFLTPPPISPACPFPSIPMSKDIANVMFGEIIIKPGESTFVMFEPGDGSDADLSMTISNLLGEGKLDEALQVAQTIKDVSQKNKALRRIASAYQETGQLEQALEVAKSIAEDPQTSDNSLDDTISVKDNVLSEIAAAYVESGQLEQALEVAEIIGERFRISTLLNIAEKYRLTGQLEHAASLIERALTAYRTHLRS</sequence>
<dbReference type="AlphaFoldDB" id="A0A951PNY6"/>
<proteinExistence type="predicted"/>
<dbReference type="Gene3D" id="1.25.40.10">
    <property type="entry name" value="Tetratricopeptide repeat domain"/>
    <property type="match status" value="2"/>
</dbReference>
<dbReference type="Proteomes" id="UP000753908">
    <property type="component" value="Unassembled WGS sequence"/>
</dbReference>